<dbReference type="Gene3D" id="1.10.287.70">
    <property type="match status" value="1"/>
</dbReference>
<reference evidence="3" key="1">
    <citation type="journal article" date="2023" name="Insect Mol. Biol.">
        <title>Genome sequencing provides insights into the evolution of gene families encoding plant cell wall-degrading enzymes in longhorned beetles.</title>
        <authorList>
            <person name="Shin N.R."/>
            <person name="Okamura Y."/>
            <person name="Kirsch R."/>
            <person name="Pauchet Y."/>
        </authorList>
    </citation>
    <scope>NUCLEOTIDE SEQUENCE</scope>
    <source>
        <strain evidence="3">AMC_N1</strain>
    </source>
</reference>
<dbReference type="GO" id="GO:0015276">
    <property type="term" value="F:ligand-gated monoatomic ion channel activity"/>
    <property type="evidence" value="ECO:0007669"/>
    <property type="project" value="InterPro"/>
</dbReference>
<organism evidence="3 4">
    <name type="scientific">Aromia moschata</name>
    <dbReference type="NCBI Taxonomy" id="1265417"/>
    <lineage>
        <taxon>Eukaryota</taxon>
        <taxon>Metazoa</taxon>
        <taxon>Ecdysozoa</taxon>
        <taxon>Arthropoda</taxon>
        <taxon>Hexapoda</taxon>
        <taxon>Insecta</taxon>
        <taxon>Pterygota</taxon>
        <taxon>Neoptera</taxon>
        <taxon>Endopterygota</taxon>
        <taxon>Coleoptera</taxon>
        <taxon>Polyphaga</taxon>
        <taxon>Cucujiformia</taxon>
        <taxon>Chrysomeloidea</taxon>
        <taxon>Cerambycidae</taxon>
        <taxon>Cerambycinae</taxon>
        <taxon>Callichromatini</taxon>
        <taxon>Aromia</taxon>
    </lineage>
</organism>
<dbReference type="AlphaFoldDB" id="A0AAV8XMG1"/>
<evidence type="ECO:0000256" key="1">
    <source>
        <dbReference type="ARBA" id="ARBA00008685"/>
    </source>
</evidence>
<protein>
    <recommendedName>
        <fullName evidence="2">Ionotropic glutamate receptor C-terminal domain-containing protein</fullName>
    </recommendedName>
</protein>
<name>A0AAV8XMG1_9CUCU</name>
<evidence type="ECO:0000313" key="4">
    <source>
        <dbReference type="Proteomes" id="UP001162162"/>
    </source>
</evidence>
<dbReference type="InterPro" id="IPR001320">
    <property type="entry name" value="Iontro_rcpt_C"/>
</dbReference>
<feature type="domain" description="Ionotropic glutamate receptor C-terminal" evidence="2">
    <location>
        <begin position="16"/>
        <end position="64"/>
    </location>
</feature>
<evidence type="ECO:0000259" key="2">
    <source>
        <dbReference type="Pfam" id="PF00060"/>
    </source>
</evidence>
<dbReference type="Proteomes" id="UP001162162">
    <property type="component" value="Unassembled WGS sequence"/>
</dbReference>
<sequence>MWFAIGSLMQQGCDFLPKFSPYEWDNPHPCNSEPEVLENQFTLLNSLWFTIGSLMQQGSDIAPK</sequence>
<dbReference type="EMBL" id="JAPWTK010000472">
    <property type="protein sequence ID" value="KAJ8939713.1"/>
    <property type="molecule type" value="Genomic_DNA"/>
</dbReference>
<comment type="caution">
    <text evidence="3">The sequence shown here is derived from an EMBL/GenBank/DDBJ whole genome shotgun (WGS) entry which is preliminary data.</text>
</comment>
<comment type="similarity">
    <text evidence="1">Belongs to the glutamate-gated ion channel (TC 1.A.10.1) family.</text>
</comment>
<proteinExistence type="inferred from homology"/>
<evidence type="ECO:0000313" key="3">
    <source>
        <dbReference type="EMBL" id="KAJ8939713.1"/>
    </source>
</evidence>
<dbReference type="GO" id="GO:0016020">
    <property type="term" value="C:membrane"/>
    <property type="evidence" value="ECO:0007669"/>
    <property type="project" value="InterPro"/>
</dbReference>
<gene>
    <name evidence="3" type="ORF">NQ318_009813</name>
</gene>
<accession>A0AAV8XMG1</accession>
<keyword evidence="4" id="KW-1185">Reference proteome</keyword>
<dbReference type="Pfam" id="PF00060">
    <property type="entry name" value="Lig_chan"/>
    <property type="match status" value="1"/>
</dbReference>